<feature type="transmembrane region" description="Helical" evidence="1">
    <location>
        <begin position="137"/>
        <end position="154"/>
    </location>
</feature>
<feature type="transmembrane region" description="Helical" evidence="1">
    <location>
        <begin position="166"/>
        <end position="187"/>
    </location>
</feature>
<sequence>MIWWWKGRRITEVVLPGVLAFSLLTVLAHGESVRLPGLLTPGGGLLFLMHLTPLIVTGTLAHSLDQRLPEAEGLSVRPVPLCDMALAFFATVASASAAAAVGAVADSSTAFEAARNTLFLSGLMLLGAAVHPRAMSLVPVAWVFIAAFAGYRDLRRPWPWAVTLHPAGYLPTAFFCLVVFLGGLAALHRIRRHAVS</sequence>
<keyword evidence="3" id="KW-1185">Reference proteome</keyword>
<feature type="transmembrane region" description="Helical" evidence="1">
    <location>
        <begin position="85"/>
        <end position="105"/>
    </location>
</feature>
<dbReference type="Proteomes" id="UP001278571">
    <property type="component" value="Unassembled WGS sequence"/>
</dbReference>
<evidence type="ECO:0000313" key="2">
    <source>
        <dbReference type="EMBL" id="MDX2297681.1"/>
    </source>
</evidence>
<keyword evidence="1" id="KW-0812">Transmembrane</keyword>
<reference evidence="2 3" key="1">
    <citation type="submission" date="2023-10" db="EMBL/GenBank/DDBJ databases">
        <authorList>
            <person name="Wang X.X."/>
        </authorList>
    </citation>
    <scope>NUCLEOTIDE SEQUENCE [LARGE SCALE GENOMIC DNA]</scope>
    <source>
        <strain evidence="2 3">NBRC 12816</strain>
    </source>
</reference>
<proteinExistence type="predicted"/>
<evidence type="ECO:0008006" key="4">
    <source>
        <dbReference type="Google" id="ProtNLM"/>
    </source>
</evidence>
<gene>
    <name evidence="2" type="ORF">R2363_36585</name>
</gene>
<dbReference type="EMBL" id="JAWJZF010000531">
    <property type="protein sequence ID" value="MDX2297681.1"/>
    <property type="molecule type" value="Genomic_DNA"/>
</dbReference>
<protein>
    <recommendedName>
        <fullName evidence="4">ABC transporter</fullName>
    </recommendedName>
</protein>
<keyword evidence="1" id="KW-0472">Membrane</keyword>
<dbReference type="RefSeq" id="WP_319013824.1">
    <property type="nucleotide sequence ID" value="NZ_JAWJZF010000531.1"/>
</dbReference>
<comment type="caution">
    <text evidence="2">The sequence shown here is derived from an EMBL/GenBank/DDBJ whole genome shotgun (WGS) entry which is preliminary data.</text>
</comment>
<organism evidence="2 3">
    <name type="scientific">Streptomyces roseolus</name>
    <dbReference type="NCBI Taxonomy" id="67358"/>
    <lineage>
        <taxon>Bacteria</taxon>
        <taxon>Bacillati</taxon>
        <taxon>Actinomycetota</taxon>
        <taxon>Actinomycetes</taxon>
        <taxon>Kitasatosporales</taxon>
        <taxon>Streptomycetaceae</taxon>
        <taxon>Streptomyces</taxon>
    </lineage>
</organism>
<feature type="transmembrane region" description="Helical" evidence="1">
    <location>
        <begin position="44"/>
        <end position="64"/>
    </location>
</feature>
<evidence type="ECO:0000313" key="3">
    <source>
        <dbReference type="Proteomes" id="UP001278571"/>
    </source>
</evidence>
<keyword evidence="1" id="KW-1133">Transmembrane helix</keyword>
<evidence type="ECO:0000256" key="1">
    <source>
        <dbReference type="SAM" id="Phobius"/>
    </source>
</evidence>
<accession>A0ABU4KIS8</accession>
<name>A0ABU4KIS8_9ACTN</name>